<dbReference type="EMBL" id="KL197722">
    <property type="protein sequence ID" value="KDQ56385.1"/>
    <property type="molecule type" value="Genomic_DNA"/>
</dbReference>
<dbReference type="OrthoDB" id="2754287at2759"/>
<gene>
    <name evidence="1" type="ORF">JAAARDRAFT_195034</name>
</gene>
<dbReference type="AlphaFoldDB" id="A0A067PRE5"/>
<keyword evidence="2" id="KW-1185">Reference proteome</keyword>
<dbReference type="Proteomes" id="UP000027265">
    <property type="component" value="Unassembled WGS sequence"/>
</dbReference>
<sequence>MPVTDSTTHSEKLCSLICTLGGPVLQPTDIEWAEDVPAGKALMEWFSSQADFSVNFSKGEPDDQSGHTASSLTNIALEPAEVEISLKRINLLARDGPPQIRGDVNLGEYTPPSQLRARVLSMQKEKDMMETQTATIKRRLQFMKSVSQDLSRTVKTLKSKIEEVSLNIVRKRERLSQFSLEAEGALAASVNDALQLLGSLESDMEPQTHSNEKPSVIQNTRASLSAVLTFCQNSVERFEREQCMLDEALRSLPNPHDLNCEASRLHAAFTFPDDKSETLLVSAVDAAYTSEILDICERIEGMPTHVSAEHDDFAELLQIIEEDCSSVKEDEDDGYEFDVKKESEKAWTFDQVAILEYRQRTTQKITSDFRRVFPHLPHLGSFLSTSHQHVQEVEALCVALVEELEELNDAVCRAKSEHAISPAGGVESLPTPADVEVEAQLIRLLKQLKAADSTRERPSVLLNSDDALDALQLITRESQVLTQREQEWSAGLPSQLSVLSNAHVPILSAVYKNSPMNTSPPFSLSTNAVKLFGEGRATSGDLAQGIAKLQRDLDVDDRKERKIKAFVETWGSK</sequence>
<evidence type="ECO:0000313" key="2">
    <source>
        <dbReference type="Proteomes" id="UP000027265"/>
    </source>
</evidence>
<proteinExistence type="predicted"/>
<evidence type="ECO:0000313" key="1">
    <source>
        <dbReference type="EMBL" id="KDQ56385.1"/>
    </source>
</evidence>
<name>A0A067PRE5_9AGAM</name>
<accession>A0A067PRE5</accession>
<dbReference type="InParanoid" id="A0A067PRE5"/>
<protein>
    <submittedName>
        <fullName evidence="1">Uncharacterized protein</fullName>
    </submittedName>
</protein>
<dbReference type="HOGENOM" id="CLU_035916_0_0_1"/>
<organism evidence="1 2">
    <name type="scientific">Jaapia argillacea MUCL 33604</name>
    <dbReference type="NCBI Taxonomy" id="933084"/>
    <lineage>
        <taxon>Eukaryota</taxon>
        <taxon>Fungi</taxon>
        <taxon>Dikarya</taxon>
        <taxon>Basidiomycota</taxon>
        <taxon>Agaricomycotina</taxon>
        <taxon>Agaricomycetes</taxon>
        <taxon>Agaricomycetidae</taxon>
        <taxon>Jaapiales</taxon>
        <taxon>Jaapiaceae</taxon>
        <taxon>Jaapia</taxon>
    </lineage>
</organism>
<reference evidence="2" key="1">
    <citation type="journal article" date="2014" name="Proc. Natl. Acad. Sci. U.S.A.">
        <title>Extensive sampling of basidiomycete genomes demonstrates inadequacy of the white-rot/brown-rot paradigm for wood decay fungi.</title>
        <authorList>
            <person name="Riley R."/>
            <person name="Salamov A.A."/>
            <person name="Brown D.W."/>
            <person name="Nagy L.G."/>
            <person name="Floudas D."/>
            <person name="Held B.W."/>
            <person name="Levasseur A."/>
            <person name="Lombard V."/>
            <person name="Morin E."/>
            <person name="Otillar R."/>
            <person name="Lindquist E.A."/>
            <person name="Sun H."/>
            <person name="LaButti K.M."/>
            <person name="Schmutz J."/>
            <person name="Jabbour D."/>
            <person name="Luo H."/>
            <person name="Baker S.E."/>
            <person name="Pisabarro A.G."/>
            <person name="Walton J.D."/>
            <person name="Blanchette R.A."/>
            <person name="Henrissat B."/>
            <person name="Martin F."/>
            <person name="Cullen D."/>
            <person name="Hibbett D.S."/>
            <person name="Grigoriev I.V."/>
        </authorList>
    </citation>
    <scope>NUCLEOTIDE SEQUENCE [LARGE SCALE GENOMIC DNA]</scope>
    <source>
        <strain evidence="2">MUCL 33604</strain>
    </source>
</reference>